<sequence length="35" mass="4186">TDLLMFFLIALEMETWWRIKGVLQRTGGKNHVRQP</sequence>
<dbReference type="EMBL" id="BARS01044103">
    <property type="protein sequence ID" value="GAG32545.1"/>
    <property type="molecule type" value="Genomic_DNA"/>
</dbReference>
<comment type="caution">
    <text evidence="1">The sequence shown here is derived from an EMBL/GenBank/DDBJ whole genome shotgun (WGS) entry which is preliminary data.</text>
</comment>
<gene>
    <name evidence="1" type="ORF">S01H1_66681</name>
</gene>
<organism evidence="1">
    <name type="scientific">marine sediment metagenome</name>
    <dbReference type="NCBI Taxonomy" id="412755"/>
    <lineage>
        <taxon>unclassified sequences</taxon>
        <taxon>metagenomes</taxon>
        <taxon>ecological metagenomes</taxon>
    </lineage>
</organism>
<feature type="non-terminal residue" evidence="1">
    <location>
        <position position="1"/>
    </location>
</feature>
<protein>
    <submittedName>
        <fullName evidence="1">Uncharacterized protein</fullName>
    </submittedName>
</protein>
<evidence type="ECO:0000313" key="1">
    <source>
        <dbReference type="EMBL" id="GAG32545.1"/>
    </source>
</evidence>
<dbReference type="AlphaFoldDB" id="X0WPH8"/>
<reference evidence="1" key="1">
    <citation type="journal article" date="2014" name="Front. Microbiol.">
        <title>High frequency of phylogenetically diverse reductive dehalogenase-homologous genes in deep subseafloor sedimentary metagenomes.</title>
        <authorList>
            <person name="Kawai M."/>
            <person name="Futagami T."/>
            <person name="Toyoda A."/>
            <person name="Takaki Y."/>
            <person name="Nishi S."/>
            <person name="Hori S."/>
            <person name="Arai W."/>
            <person name="Tsubouchi T."/>
            <person name="Morono Y."/>
            <person name="Uchiyama I."/>
            <person name="Ito T."/>
            <person name="Fujiyama A."/>
            <person name="Inagaki F."/>
            <person name="Takami H."/>
        </authorList>
    </citation>
    <scope>NUCLEOTIDE SEQUENCE</scope>
    <source>
        <strain evidence="1">Expedition CK06-06</strain>
    </source>
</reference>
<accession>X0WPH8</accession>
<proteinExistence type="predicted"/>
<name>X0WPH8_9ZZZZ</name>